<feature type="region of interest" description="Disordered" evidence="1">
    <location>
        <begin position="1"/>
        <end position="33"/>
    </location>
</feature>
<feature type="compositionally biased region" description="Basic and acidic residues" evidence="1">
    <location>
        <begin position="19"/>
        <end position="33"/>
    </location>
</feature>
<evidence type="ECO:0000313" key="3">
    <source>
        <dbReference type="Proteomes" id="UP000265515"/>
    </source>
</evidence>
<dbReference type="Proteomes" id="UP000265515">
    <property type="component" value="Unassembled WGS sequence"/>
</dbReference>
<sequence>MVPKKWKPSKGRDKRPRKPQADTSEKGSEQRSIKREIAIVAAQTKCLFDQNEEYRQTHSKEYCTIRNVAENRAPHVTEKAASDRKTIKVVRPLVSVRYRRKFGEWQVATDVSFTIPTLGDQRSLARTIKEGISEEFLAGVYEVPAGQAGKRCPTEVMAVSLASIIRSHILTTEHSLQDEARALHVEPDDDEGSMTDDEDYGVADGTSPEGTKTGATALPEGSVGAYSLSSMPGKKVSEGSASSKDSGLDSPKTSADAD</sequence>
<comment type="caution">
    <text evidence="2">The sequence shown here is derived from an EMBL/GenBank/DDBJ whole genome shotgun (WGS) entry which is preliminary data.</text>
</comment>
<reference evidence="2 3" key="1">
    <citation type="journal article" date="2018" name="Cell">
        <title>The Chara Genome: Secondary Complexity and Implications for Plant Terrestrialization.</title>
        <authorList>
            <person name="Nishiyama T."/>
            <person name="Sakayama H."/>
            <person name="Vries J.D."/>
            <person name="Buschmann H."/>
            <person name="Saint-Marcoux D."/>
            <person name="Ullrich K.K."/>
            <person name="Haas F.B."/>
            <person name="Vanderstraeten L."/>
            <person name="Becker D."/>
            <person name="Lang D."/>
            <person name="Vosolsobe S."/>
            <person name="Rombauts S."/>
            <person name="Wilhelmsson P.K.I."/>
            <person name="Janitza P."/>
            <person name="Kern R."/>
            <person name="Heyl A."/>
            <person name="Rumpler F."/>
            <person name="Villalobos L.I.A.C."/>
            <person name="Clay J.M."/>
            <person name="Skokan R."/>
            <person name="Toyoda A."/>
            <person name="Suzuki Y."/>
            <person name="Kagoshima H."/>
            <person name="Schijlen E."/>
            <person name="Tajeshwar N."/>
            <person name="Catarino B."/>
            <person name="Hetherington A.J."/>
            <person name="Saltykova A."/>
            <person name="Bonnot C."/>
            <person name="Breuninger H."/>
            <person name="Symeonidi A."/>
            <person name="Radhakrishnan G.V."/>
            <person name="Van Nieuwerburgh F."/>
            <person name="Deforce D."/>
            <person name="Chang C."/>
            <person name="Karol K.G."/>
            <person name="Hedrich R."/>
            <person name="Ulvskov P."/>
            <person name="Glockner G."/>
            <person name="Delwiche C.F."/>
            <person name="Petrasek J."/>
            <person name="Van de Peer Y."/>
            <person name="Friml J."/>
            <person name="Beilby M."/>
            <person name="Dolan L."/>
            <person name="Kohara Y."/>
            <person name="Sugano S."/>
            <person name="Fujiyama A."/>
            <person name="Delaux P.-M."/>
            <person name="Quint M."/>
            <person name="TheiBen G."/>
            <person name="Hagemann M."/>
            <person name="Harholt J."/>
            <person name="Dunand C."/>
            <person name="Zachgo S."/>
            <person name="Langdale J."/>
            <person name="Maumus F."/>
            <person name="Straeten D.V.D."/>
            <person name="Gould S.B."/>
            <person name="Rensing S.A."/>
        </authorList>
    </citation>
    <scope>NUCLEOTIDE SEQUENCE [LARGE SCALE GENOMIC DNA]</scope>
    <source>
        <strain evidence="2 3">S276</strain>
    </source>
</reference>
<protein>
    <submittedName>
        <fullName evidence="2">Uncharacterized protein</fullName>
    </submittedName>
</protein>
<dbReference type="AlphaFoldDB" id="A0A388LGT7"/>
<feature type="region of interest" description="Disordered" evidence="1">
    <location>
        <begin position="185"/>
        <end position="258"/>
    </location>
</feature>
<dbReference type="EMBL" id="BFEA01000377">
    <property type="protein sequence ID" value="GBG81529.1"/>
    <property type="molecule type" value="Genomic_DNA"/>
</dbReference>
<evidence type="ECO:0000313" key="2">
    <source>
        <dbReference type="EMBL" id="GBG81529.1"/>
    </source>
</evidence>
<gene>
    <name evidence="2" type="ORF">CBR_g32517</name>
</gene>
<dbReference type="Gramene" id="GBG81529">
    <property type="protein sequence ID" value="GBG81529"/>
    <property type="gene ID" value="CBR_g32517"/>
</dbReference>
<evidence type="ECO:0000256" key="1">
    <source>
        <dbReference type="SAM" id="MobiDB-lite"/>
    </source>
</evidence>
<keyword evidence="3" id="KW-1185">Reference proteome</keyword>
<name>A0A388LGT7_CHABU</name>
<proteinExistence type="predicted"/>
<feature type="compositionally biased region" description="Acidic residues" evidence="1">
    <location>
        <begin position="187"/>
        <end position="201"/>
    </location>
</feature>
<feature type="compositionally biased region" description="Basic residues" evidence="1">
    <location>
        <begin position="1"/>
        <end position="18"/>
    </location>
</feature>
<accession>A0A388LGT7</accession>
<organism evidence="2 3">
    <name type="scientific">Chara braunii</name>
    <name type="common">Braun's stonewort</name>
    <dbReference type="NCBI Taxonomy" id="69332"/>
    <lineage>
        <taxon>Eukaryota</taxon>
        <taxon>Viridiplantae</taxon>
        <taxon>Streptophyta</taxon>
        <taxon>Charophyceae</taxon>
        <taxon>Charales</taxon>
        <taxon>Characeae</taxon>
        <taxon>Chara</taxon>
    </lineage>
</organism>